<dbReference type="InterPro" id="IPR000182">
    <property type="entry name" value="GNAT_dom"/>
</dbReference>
<organism evidence="2 3">
    <name type="scientific">Streptoalloteichus hindustanus</name>
    <dbReference type="NCBI Taxonomy" id="2017"/>
    <lineage>
        <taxon>Bacteria</taxon>
        <taxon>Bacillati</taxon>
        <taxon>Actinomycetota</taxon>
        <taxon>Actinomycetes</taxon>
        <taxon>Pseudonocardiales</taxon>
        <taxon>Pseudonocardiaceae</taxon>
        <taxon>Streptoalloteichus</taxon>
    </lineage>
</organism>
<protein>
    <submittedName>
        <fullName evidence="2">Acetyltransferase (GNAT) family protein</fullName>
    </submittedName>
</protein>
<name>A0A1M5FEM2_STRHI</name>
<dbReference type="STRING" id="2017.SAMN05444320_105407"/>
<dbReference type="Pfam" id="PF00583">
    <property type="entry name" value="Acetyltransf_1"/>
    <property type="match status" value="1"/>
</dbReference>
<feature type="domain" description="N-acetyltransferase" evidence="1">
    <location>
        <begin position="127"/>
        <end position="265"/>
    </location>
</feature>
<evidence type="ECO:0000313" key="3">
    <source>
        <dbReference type="Proteomes" id="UP000184501"/>
    </source>
</evidence>
<reference evidence="2 3" key="1">
    <citation type="submission" date="2016-11" db="EMBL/GenBank/DDBJ databases">
        <authorList>
            <person name="Jaros S."/>
            <person name="Januszkiewicz K."/>
            <person name="Wedrychowicz H."/>
        </authorList>
    </citation>
    <scope>NUCLEOTIDE SEQUENCE [LARGE SCALE GENOMIC DNA]</scope>
    <source>
        <strain evidence="2 3">DSM 44523</strain>
    </source>
</reference>
<sequence>MPDTTDLLAAYDAQLRAAETRNLPPGAHAEPDGPIVRIVGQHRRGFVTGRRDLGLDGPALDALIARQRDFFAARGQAVEWKTRAHDTPADLPERLSAAGFVAEPRETVLIAESRVLAAATSTPPEGVAVRQVEDDADLRPIAEMASEVWGDDRSWLAAELGDRLRAGDGQTVVVVAEAGGRVVSSARLEFEPGTEFAGLWGGSTLPAWRGRGIYRALVTHRARVAVERGVRYLQVDATEDSRPILERMGFAAVTTTTPYVWSPPA</sequence>
<dbReference type="SUPFAM" id="SSF55729">
    <property type="entry name" value="Acyl-CoA N-acyltransferases (Nat)"/>
    <property type="match status" value="1"/>
</dbReference>
<dbReference type="RefSeq" id="WP_073484574.1">
    <property type="nucleotide sequence ID" value="NZ_FQVN01000005.1"/>
</dbReference>
<dbReference type="Gene3D" id="3.40.630.30">
    <property type="match status" value="1"/>
</dbReference>
<accession>A0A1M5FEM2</accession>
<dbReference type="GO" id="GO:0016747">
    <property type="term" value="F:acyltransferase activity, transferring groups other than amino-acyl groups"/>
    <property type="evidence" value="ECO:0007669"/>
    <property type="project" value="InterPro"/>
</dbReference>
<dbReference type="AlphaFoldDB" id="A0A1M5FEM2"/>
<dbReference type="Proteomes" id="UP000184501">
    <property type="component" value="Unassembled WGS sequence"/>
</dbReference>
<dbReference type="OrthoDB" id="164800at2"/>
<dbReference type="CDD" id="cd04301">
    <property type="entry name" value="NAT_SF"/>
    <property type="match status" value="1"/>
</dbReference>
<keyword evidence="2" id="KW-0808">Transferase</keyword>
<dbReference type="InterPro" id="IPR016181">
    <property type="entry name" value="Acyl_CoA_acyltransferase"/>
</dbReference>
<dbReference type="PROSITE" id="PS51186">
    <property type="entry name" value="GNAT"/>
    <property type="match status" value="1"/>
</dbReference>
<evidence type="ECO:0000259" key="1">
    <source>
        <dbReference type="PROSITE" id="PS51186"/>
    </source>
</evidence>
<dbReference type="EMBL" id="FQVN01000005">
    <property type="protein sequence ID" value="SHF89975.1"/>
    <property type="molecule type" value="Genomic_DNA"/>
</dbReference>
<gene>
    <name evidence="2" type="ORF">SAMN05444320_105407</name>
</gene>
<proteinExistence type="predicted"/>
<keyword evidence="3" id="KW-1185">Reference proteome</keyword>
<evidence type="ECO:0000313" key="2">
    <source>
        <dbReference type="EMBL" id="SHF89975.1"/>
    </source>
</evidence>